<dbReference type="STRING" id="1163408.UU9_16798"/>
<feature type="domain" description="MacB-like periplasmic core" evidence="8">
    <location>
        <begin position="20"/>
        <end position="225"/>
    </location>
</feature>
<comment type="subcellular location">
    <subcellularLocation>
        <location evidence="1">Cell membrane</location>
        <topology evidence="1">Multi-pass membrane protein</topology>
    </subcellularLocation>
</comment>
<dbReference type="RefSeq" id="WP_007082981.1">
    <property type="nucleotide sequence ID" value="NZ_AJXU01000083.1"/>
</dbReference>
<dbReference type="AlphaFoldDB" id="I4VJ04"/>
<evidence type="ECO:0000313" key="10">
    <source>
        <dbReference type="Proteomes" id="UP000004210"/>
    </source>
</evidence>
<name>I4VJ04_9GAMM</name>
<dbReference type="Proteomes" id="UP000004210">
    <property type="component" value="Unassembled WGS sequence"/>
</dbReference>
<keyword evidence="3 6" id="KW-0812">Transmembrane</keyword>
<dbReference type="PANTHER" id="PTHR30572:SF18">
    <property type="entry name" value="ABC-TYPE MACROLIDE FAMILY EXPORT SYSTEM PERMEASE COMPONENT 2"/>
    <property type="match status" value="1"/>
</dbReference>
<organism evidence="9 10">
    <name type="scientific">Rhodanobacter fulvus Jip2</name>
    <dbReference type="NCBI Taxonomy" id="1163408"/>
    <lineage>
        <taxon>Bacteria</taxon>
        <taxon>Pseudomonadati</taxon>
        <taxon>Pseudomonadota</taxon>
        <taxon>Gammaproteobacteria</taxon>
        <taxon>Lysobacterales</taxon>
        <taxon>Rhodanobacteraceae</taxon>
        <taxon>Rhodanobacter</taxon>
    </lineage>
</organism>
<evidence type="ECO:0000256" key="6">
    <source>
        <dbReference type="SAM" id="Phobius"/>
    </source>
</evidence>
<dbReference type="EMBL" id="AJXU01000083">
    <property type="protein sequence ID" value="EIL87195.1"/>
    <property type="molecule type" value="Genomic_DNA"/>
</dbReference>
<dbReference type="Pfam" id="PF12704">
    <property type="entry name" value="MacB_PCD"/>
    <property type="match status" value="1"/>
</dbReference>
<sequence>MIRYSLELALHGLRRSPKSTVLAIVTVALGLAASMTTLALLHQLSADPLPGRSQNLYLAWVDTVQAKPDSYESLNDVTHPDFKRIKMADAQALVQEHRAVRQAALAGLDADVSTTEGEHVQKAQSLLGTTSELVPMFGVALRYGRNWSAAEDAARAPVAVIDVDLAQKLFGTGNVVGRSIRLDKTVFRVIGVSTPFAPQPHFFGLDRWAFSDSDLENVFVPYTAALDAGLIPGGSDGCDDKTKRSLFDVDPARCAWLAYWVELDTPQQVADYRTYLDHYAAQQPRLAELAKPAKAQLFGVSEWLAKQNVIPDNARMNVWLAMSFLLLCMANVAGLLTAKFLRRSGEIGIRRALGAPRRVVFMQYVLEATAVSALGGAVALPLTLLGLWIVRLQDQGFTDLARLDPLMFAGLFALSLLVGVLVGVVPAWRASTIEPGLQVKSV</sequence>
<keyword evidence="4 6" id="KW-1133">Transmembrane helix</keyword>
<evidence type="ECO:0000256" key="1">
    <source>
        <dbReference type="ARBA" id="ARBA00004651"/>
    </source>
</evidence>
<dbReference type="PATRIC" id="fig|1163408.3.peg.3407"/>
<evidence type="ECO:0000256" key="3">
    <source>
        <dbReference type="ARBA" id="ARBA00022692"/>
    </source>
</evidence>
<keyword evidence="5 6" id="KW-0472">Membrane</keyword>
<proteinExistence type="predicted"/>
<evidence type="ECO:0000256" key="2">
    <source>
        <dbReference type="ARBA" id="ARBA00022475"/>
    </source>
</evidence>
<dbReference type="InterPro" id="IPR050250">
    <property type="entry name" value="Macrolide_Exporter_MacB"/>
</dbReference>
<feature type="transmembrane region" description="Helical" evidence="6">
    <location>
        <begin position="408"/>
        <end position="428"/>
    </location>
</feature>
<dbReference type="GO" id="GO:0005886">
    <property type="term" value="C:plasma membrane"/>
    <property type="evidence" value="ECO:0007669"/>
    <property type="project" value="UniProtKB-SubCell"/>
</dbReference>
<evidence type="ECO:0000256" key="4">
    <source>
        <dbReference type="ARBA" id="ARBA00022989"/>
    </source>
</evidence>
<evidence type="ECO:0000259" key="7">
    <source>
        <dbReference type="Pfam" id="PF02687"/>
    </source>
</evidence>
<comment type="caution">
    <text evidence="9">The sequence shown here is derived from an EMBL/GenBank/DDBJ whole genome shotgun (WGS) entry which is preliminary data.</text>
</comment>
<evidence type="ECO:0000256" key="5">
    <source>
        <dbReference type="ARBA" id="ARBA00023136"/>
    </source>
</evidence>
<dbReference type="InterPro" id="IPR003838">
    <property type="entry name" value="ABC3_permease_C"/>
</dbReference>
<dbReference type="PANTHER" id="PTHR30572">
    <property type="entry name" value="MEMBRANE COMPONENT OF TRANSPORTER-RELATED"/>
    <property type="match status" value="1"/>
</dbReference>
<evidence type="ECO:0000313" key="9">
    <source>
        <dbReference type="EMBL" id="EIL87195.1"/>
    </source>
</evidence>
<keyword evidence="2" id="KW-1003">Cell membrane</keyword>
<feature type="transmembrane region" description="Helical" evidence="6">
    <location>
        <begin position="318"/>
        <end position="338"/>
    </location>
</feature>
<evidence type="ECO:0000259" key="8">
    <source>
        <dbReference type="Pfam" id="PF12704"/>
    </source>
</evidence>
<feature type="transmembrane region" description="Helical" evidence="6">
    <location>
        <begin position="21"/>
        <end position="41"/>
    </location>
</feature>
<gene>
    <name evidence="9" type="ORF">UU9_16798</name>
</gene>
<dbReference type="GO" id="GO:0022857">
    <property type="term" value="F:transmembrane transporter activity"/>
    <property type="evidence" value="ECO:0007669"/>
    <property type="project" value="TreeGrafter"/>
</dbReference>
<keyword evidence="10" id="KW-1185">Reference proteome</keyword>
<dbReference type="eggNOG" id="COG0577">
    <property type="taxonomic scope" value="Bacteria"/>
</dbReference>
<feature type="transmembrane region" description="Helical" evidence="6">
    <location>
        <begin position="359"/>
        <end position="388"/>
    </location>
</feature>
<dbReference type="OrthoDB" id="8735006at2"/>
<dbReference type="Pfam" id="PF02687">
    <property type="entry name" value="FtsX"/>
    <property type="match status" value="1"/>
</dbReference>
<accession>I4VJ04</accession>
<feature type="domain" description="ABC3 transporter permease C-terminal" evidence="7">
    <location>
        <begin position="322"/>
        <end position="435"/>
    </location>
</feature>
<protein>
    <submittedName>
        <fullName evidence="9">Antimicrobial peptide ABC transporter permease</fullName>
    </submittedName>
</protein>
<reference evidence="9 10" key="1">
    <citation type="journal article" date="2012" name="J. Bacteriol.">
        <title>Genome sequences for six rhodanobacter strains, isolated from soils and the terrestrial subsurface, with variable denitrification capabilities.</title>
        <authorList>
            <person name="Kostka J.E."/>
            <person name="Green S.J."/>
            <person name="Rishishwar L."/>
            <person name="Prakash O."/>
            <person name="Katz L.S."/>
            <person name="Marino-Ramirez L."/>
            <person name="Jordan I.K."/>
            <person name="Munk C."/>
            <person name="Ivanova N."/>
            <person name="Mikhailova N."/>
            <person name="Watson D.B."/>
            <person name="Brown S.D."/>
            <person name="Palumbo A.V."/>
            <person name="Brooks S.C."/>
        </authorList>
    </citation>
    <scope>NUCLEOTIDE SEQUENCE [LARGE SCALE GENOMIC DNA]</scope>
    <source>
        <strain evidence="10">Jip2T</strain>
    </source>
</reference>
<dbReference type="InterPro" id="IPR025857">
    <property type="entry name" value="MacB_PCD"/>
</dbReference>